<evidence type="ECO:0000259" key="10">
    <source>
        <dbReference type="PROSITE" id="PS51898"/>
    </source>
</evidence>
<feature type="domain" description="Core-binding (CB)" evidence="11">
    <location>
        <begin position="16"/>
        <end position="105"/>
    </location>
</feature>
<dbReference type="GO" id="GO:0003677">
    <property type="term" value="F:DNA binding"/>
    <property type="evidence" value="ECO:0007669"/>
    <property type="project" value="UniProtKB-UniRule"/>
</dbReference>
<dbReference type="PANTHER" id="PTHR30349">
    <property type="entry name" value="PHAGE INTEGRASE-RELATED"/>
    <property type="match status" value="1"/>
</dbReference>
<name>A0A2X4PX46_9PORP</name>
<accession>A0A2X4PX46</accession>
<dbReference type="InterPro" id="IPR010998">
    <property type="entry name" value="Integrase_recombinase_N"/>
</dbReference>
<dbReference type="InterPro" id="IPR004107">
    <property type="entry name" value="Integrase_SAM-like_N"/>
</dbReference>
<organism evidence="12 13">
    <name type="scientific">Porphyromonas crevioricanis</name>
    <dbReference type="NCBI Taxonomy" id="393921"/>
    <lineage>
        <taxon>Bacteria</taxon>
        <taxon>Pseudomonadati</taxon>
        <taxon>Bacteroidota</taxon>
        <taxon>Bacteroidia</taxon>
        <taxon>Bacteroidales</taxon>
        <taxon>Porphyromonadaceae</taxon>
        <taxon>Porphyromonas</taxon>
    </lineage>
</organism>
<evidence type="ECO:0000256" key="4">
    <source>
        <dbReference type="ARBA" id="ARBA00022829"/>
    </source>
</evidence>
<keyword evidence="6 9" id="KW-0238">DNA-binding</keyword>
<feature type="domain" description="Tyr recombinase" evidence="10">
    <location>
        <begin position="126"/>
        <end position="307"/>
    </location>
</feature>
<evidence type="ECO:0000256" key="6">
    <source>
        <dbReference type="ARBA" id="ARBA00023125"/>
    </source>
</evidence>
<dbReference type="NCBIfam" id="TIGR00741">
    <property type="entry name" value="yfiA"/>
    <property type="match status" value="1"/>
</dbReference>
<dbReference type="Gene3D" id="1.10.150.130">
    <property type="match status" value="1"/>
</dbReference>
<evidence type="ECO:0000256" key="7">
    <source>
        <dbReference type="ARBA" id="ARBA00023172"/>
    </source>
</evidence>
<dbReference type="PROSITE" id="PS51900">
    <property type="entry name" value="CB"/>
    <property type="match status" value="1"/>
</dbReference>
<keyword evidence="7" id="KW-0233">DNA recombination</keyword>
<dbReference type="Gene3D" id="1.10.443.10">
    <property type="entry name" value="Intergrase catalytic core"/>
    <property type="match status" value="1"/>
</dbReference>
<dbReference type="PROSITE" id="PS51898">
    <property type="entry name" value="TYR_RECOMBINASE"/>
    <property type="match status" value="1"/>
</dbReference>
<dbReference type="InterPro" id="IPR013762">
    <property type="entry name" value="Integrase-like_cat_sf"/>
</dbReference>
<protein>
    <submittedName>
        <fullName evidence="12">Tyrosine recombinase XerC</fullName>
    </submittedName>
</protein>
<dbReference type="Pfam" id="PF02482">
    <property type="entry name" value="Ribosomal_S30AE"/>
    <property type="match status" value="1"/>
</dbReference>
<proteinExistence type="predicted"/>
<keyword evidence="3" id="KW-0132">Cell division</keyword>
<evidence type="ECO:0000256" key="9">
    <source>
        <dbReference type="PROSITE-ProRule" id="PRU01248"/>
    </source>
</evidence>
<keyword evidence="4" id="KW-0159">Chromosome partition</keyword>
<keyword evidence="2" id="KW-0963">Cytoplasm</keyword>
<dbReference type="Pfam" id="PF00589">
    <property type="entry name" value="Phage_integrase"/>
    <property type="match status" value="1"/>
</dbReference>
<dbReference type="SUPFAM" id="SSF69754">
    <property type="entry name" value="Ribosome binding protein Y (YfiA homologue)"/>
    <property type="match status" value="1"/>
</dbReference>
<comment type="subcellular location">
    <subcellularLocation>
        <location evidence="1">Cytoplasm</location>
    </subcellularLocation>
</comment>
<evidence type="ECO:0000259" key="11">
    <source>
        <dbReference type="PROSITE" id="PS51900"/>
    </source>
</evidence>
<evidence type="ECO:0000256" key="2">
    <source>
        <dbReference type="ARBA" id="ARBA00022490"/>
    </source>
</evidence>
<dbReference type="EMBL" id="LS483447">
    <property type="protein sequence ID" value="SQH72427.1"/>
    <property type="molecule type" value="Genomic_DNA"/>
</dbReference>
<evidence type="ECO:0000256" key="1">
    <source>
        <dbReference type="ARBA" id="ARBA00004496"/>
    </source>
</evidence>
<dbReference type="InterPro" id="IPR003489">
    <property type="entry name" value="RHF/RaiA"/>
</dbReference>
<evidence type="ECO:0000256" key="3">
    <source>
        <dbReference type="ARBA" id="ARBA00022618"/>
    </source>
</evidence>
<dbReference type="PANTHER" id="PTHR30349:SF77">
    <property type="entry name" value="TYROSINE RECOMBINASE XERC"/>
    <property type="match status" value="1"/>
</dbReference>
<keyword evidence="8" id="KW-0131">Cell cycle</keyword>
<dbReference type="InterPro" id="IPR036567">
    <property type="entry name" value="RHF-like"/>
</dbReference>
<dbReference type="Pfam" id="PF02899">
    <property type="entry name" value="Phage_int_SAM_1"/>
    <property type="match status" value="1"/>
</dbReference>
<dbReference type="GO" id="GO:0005737">
    <property type="term" value="C:cytoplasm"/>
    <property type="evidence" value="ECO:0007669"/>
    <property type="project" value="UniProtKB-SubCell"/>
</dbReference>
<dbReference type="InterPro" id="IPR044068">
    <property type="entry name" value="CB"/>
</dbReference>
<dbReference type="InterPro" id="IPR002104">
    <property type="entry name" value="Integrase_catalytic"/>
</dbReference>
<dbReference type="SUPFAM" id="SSF56349">
    <property type="entry name" value="DNA breaking-rejoining enzymes"/>
    <property type="match status" value="1"/>
</dbReference>
<dbReference type="Gene3D" id="3.30.160.100">
    <property type="entry name" value="Ribosome hibernation promotion factor-like"/>
    <property type="match status" value="1"/>
</dbReference>
<dbReference type="GO" id="GO:0007059">
    <property type="term" value="P:chromosome segregation"/>
    <property type="evidence" value="ECO:0007669"/>
    <property type="project" value="UniProtKB-KW"/>
</dbReference>
<dbReference type="GO" id="GO:0015074">
    <property type="term" value="P:DNA integration"/>
    <property type="evidence" value="ECO:0007669"/>
    <property type="project" value="UniProtKB-KW"/>
</dbReference>
<reference evidence="12 13" key="1">
    <citation type="submission" date="2018-06" db="EMBL/GenBank/DDBJ databases">
        <authorList>
            <consortium name="Pathogen Informatics"/>
            <person name="Doyle S."/>
        </authorList>
    </citation>
    <scope>NUCLEOTIDE SEQUENCE [LARGE SCALE GENOMIC DNA]</scope>
    <source>
        <strain evidence="12 13">NCTC12858</strain>
    </source>
</reference>
<evidence type="ECO:0000256" key="8">
    <source>
        <dbReference type="ARBA" id="ARBA00023306"/>
    </source>
</evidence>
<dbReference type="InterPro" id="IPR050090">
    <property type="entry name" value="Tyrosine_recombinase_XerCD"/>
</dbReference>
<dbReference type="Proteomes" id="UP000249300">
    <property type="component" value="Chromosome 1"/>
</dbReference>
<keyword evidence="5" id="KW-0229">DNA integration</keyword>
<dbReference type="GO" id="GO:0006310">
    <property type="term" value="P:DNA recombination"/>
    <property type="evidence" value="ECO:0007669"/>
    <property type="project" value="UniProtKB-KW"/>
</dbReference>
<gene>
    <name evidence="12" type="primary">xerC_2</name>
    <name evidence="12" type="ORF">NCTC12858_00245</name>
</gene>
<dbReference type="KEGG" id="pcre:NCTC12858_00245"/>
<evidence type="ECO:0000313" key="12">
    <source>
        <dbReference type="EMBL" id="SQH72427.1"/>
    </source>
</evidence>
<evidence type="ECO:0000313" key="13">
    <source>
        <dbReference type="Proteomes" id="UP000249300"/>
    </source>
</evidence>
<evidence type="ECO:0000256" key="5">
    <source>
        <dbReference type="ARBA" id="ARBA00022908"/>
    </source>
</evidence>
<dbReference type="InterPro" id="IPR011010">
    <property type="entry name" value="DNA_brk_join_enz"/>
</dbReference>
<dbReference type="GO" id="GO:0051301">
    <property type="term" value="P:cell division"/>
    <property type="evidence" value="ECO:0007669"/>
    <property type="project" value="UniProtKB-KW"/>
</dbReference>
<sequence>MECFSTSDISQTDDDLPLFGEIEGYVRYLKYERNMSPYTLSAYLSDLRDYQLFLVEIGEGADFSPSGLDRDRVRKWLSQEMGRGLAPRSVRRKLSSLKSFYLYLQKNGRIENNPVRYLRSPKVEKPLPAFIPDQEMDELLGMPYDDTDFEQMRDHLLLEMLYQTGIRRSECAALKDTDVDIQSRKIKVLGKRNKERIIPFGIGLAELIGKWRVLRDEKIVRPDSFFVSLSGSPLEVKDVYHIVHRVLIHFPHLARRGPHVLRHSFATAMLNEGADLLAVKELLGHQSLSTTVGYTHSTFGQLKQMYNAHPRAKKQDVMNVRIQALHFDATDQLKQFIEKKLSKLERFVEDAMVAEVVLKVVKPETVENKHASIQIPVRGAELFAQKSSDTFEAAIDECIDALKKQIERLKDR</sequence>
<dbReference type="AlphaFoldDB" id="A0A2X4PX46"/>
<keyword evidence="13" id="KW-1185">Reference proteome</keyword>